<keyword evidence="3" id="KW-1185">Reference proteome</keyword>
<feature type="region of interest" description="Disordered" evidence="1">
    <location>
        <begin position="187"/>
        <end position="219"/>
    </location>
</feature>
<dbReference type="EMBL" id="JBBPBF010000061">
    <property type="protein sequence ID" value="KAK7605903.1"/>
    <property type="molecule type" value="Genomic_DNA"/>
</dbReference>
<feature type="compositionally biased region" description="Polar residues" evidence="1">
    <location>
        <begin position="60"/>
        <end position="80"/>
    </location>
</feature>
<gene>
    <name evidence="2" type="ORF">JOL62DRAFT_392107</name>
</gene>
<feature type="region of interest" description="Disordered" evidence="1">
    <location>
        <begin position="1"/>
        <end position="94"/>
    </location>
</feature>
<sequence>MEIRISQAVEQPDDILSPQVKSNRGDMAGCKGTTRAGKPCKNSGPHQGYCHHHRRDDSTKSSTASPSDVGSENKRATNSGRQRHDNDDDLGVSLLRLSHDDGDDVFGRAGRARQHTKSLAEATRVVAKKPSPSLLPPPLMPNDMFGPPLPSLVSAQADEAVGGGRDLQSFSDNVAAPPLPVPVWATKPRPAAPVAGTESPSGDSHDKTTTASSTIPPVVSATAATTTDTIIPIGTECLSPDSSADDADVEFIILEASDAITDSILAAYHRLNVTAGGCNRRFAYRLLVLQQKISQLLEEESSAPV</sequence>
<evidence type="ECO:0000313" key="3">
    <source>
        <dbReference type="Proteomes" id="UP001367316"/>
    </source>
</evidence>
<evidence type="ECO:0000313" key="2">
    <source>
        <dbReference type="EMBL" id="KAK7605903.1"/>
    </source>
</evidence>
<reference evidence="2 3" key="1">
    <citation type="submission" date="2024-04" db="EMBL/GenBank/DDBJ databases">
        <title>Phyllosticta paracitricarpa is synonymous to the EU quarantine fungus P. citricarpa based on phylogenomic analyses.</title>
        <authorList>
            <consortium name="Lawrence Berkeley National Laboratory"/>
            <person name="Van ingen-buijs V.A."/>
            <person name="Van westerhoven A.C."/>
            <person name="Haridas S."/>
            <person name="Skiadas P."/>
            <person name="Martin F."/>
            <person name="Groenewald J.Z."/>
            <person name="Crous P.W."/>
            <person name="Seidl M.F."/>
        </authorList>
    </citation>
    <scope>NUCLEOTIDE SEQUENCE [LARGE SCALE GENOMIC DNA]</scope>
    <source>
        <strain evidence="2 3">CBS 141358</strain>
    </source>
</reference>
<dbReference type="InterPro" id="IPR043914">
    <property type="entry name" value="DUF5763"/>
</dbReference>
<evidence type="ECO:0000256" key="1">
    <source>
        <dbReference type="SAM" id="MobiDB-lite"/>
    </source>
</evidence>
<comment type="caution">
    <text evidence="2">The sequence shown here is derived from an EMBL/GenBank/DDBJ whole genome shotgun (WGS) entry which is preliminary data.</text>
</comment>
<organism evidence="2 3">
    <name type="scientific">Phyllosticta paracitricarpa</name>
    <dbReference type="NCBI Taxonomy" id="2016321"/>
    <lineage>
        <taxon>Eukaryota</taxon>
        <taxon>Fungi</taxon>
        <taxon>Dikarya</taxon>
        <taxon>Ascomycota</taxon>
        <taxon>Pezizomycotina</taxon>
        <taxon>Dothideomycetes</taxon>
        <taxon>Dothideomycetes incertae sedis</taxon>
        <taxon>Botryosphaeriales</taxon>
        <taxon>Phyllostictaceae</taxon>
        <taxon>Phyllosticta</taxon>
    </lineage>
</organism>
<proteinExistence type="predicted"/>
<name>A0ABR1MSJ3_9PEZI</name>
<dbReference type="Proteomes" id="UP001367316">
    <property type="component" value="Unassembled WGS sequence"/>
</dbReference>
<dbReference type="Pfam" id="PF19067">
    <property type="entry name" value="DUF5763"/>
    <property type="match status" value="1"/>
</dbReference>
<protein>
    <submittedName>
        <fullName evidence="2">Uncharacterized protein</fullName>
    </submittedName>
</protein>
<accession>A0ABR1MSJ3</accession>